<dbReference type="InterPro" id="IPR002182">
    <property type="entry name" value="NB-ARC"/>
</dbReference>
<organism evidence="6 7">
    <name type="scientific">Quercus rubra</name>
    <name type="common">Northern red oak</name>
    <name type="synonym">Quercus borealis</name>
    <dbReference type="NCBI Taxonomy" id="3512"/>
    <lineage>
        <taxon>Eukaryota</taxon>
        <taxon>Viridiplantae</taxon>
        <taxon>Streptophyta</taxon>
        <taxon>Embryophyta</taxon>
        <taxon>Tracheophyta</taxon>
        <taxon>Spermatophyta</taxon>
        <taxon>Magnoliopsida</taxon>
        <taxon>eudicotyledons</taxon>
        <taxon>Gunneridae</taxon>
        <taxon>Pentapetalae</taxon>
        <taxon>rosids</taxon>
        <taxon>fabids</taxon>
        <taxon>Fagales</taxon>
        <taxon>Fagaceae</taxon>
        <taxon>Quercus</taxon>
    </lineage>
</organism>
<dbReference type="Gene3D" id="3.80.10.10">
    <property type="entry name" value="Ribonuclease Inhibitor"/>
    <property type="match status" value="1"/>
</dbReference>
<dbReference type="PANTHER" id="PTHR11017">
    <property type="entry name" value="LEUCINE-RICH REPEAT-CONTAINING PROTEIN"/>
    <property type="match status" value="1"/>
</dbReference>
<dbReference type="InterPro" id="IPR058192">
    <property type="entry name" value="WHD_ROQ1-like"/>
</dbReference>
<keyword evidence="4" id="KW-0520">NAD</keyword>
<dbReference type="InterPro" id="IPR058546">
    <property type="entry name" value="RPS4B/Roq1-like_LRR"/>
</dbReference>
<evidence type="ECO:0000313" key="6">
    <source>
        <dbReference type="EMBL" id="KAK4598332.1"/>
    </source>
</evidence>
<evidence type="ECO:0000256" key="2">
    <source>
        <dbReference type="ARBA" id="ARBA00022737"/>
    </source>
</evidence>
<dbReference type="InterPro" id="IPR000157">
    <property type="entry name" value="TIR_dom"/>
</dbReference>
<keyword evidence="1" id="KW-0433">Leucine-rich repeat</keyword>
<dbReference type="InterPro" id="IPR027417">
    <property type="entry name" value="P-loop_NTPase"/>
</dbReference>
<evidence type="ECO:0000313" key="7">
    <source>
        <dbReference type="Proteomes" id="UP001324115"/>
    </source>
</evidence>
<dbReference type="Pfam" id="PF23286">
    <property type="entry name" value="LRR_13"/>
    <property type="match status" value="1"/>
</dbReference>
<dbReference type="SMART" id="SM00255">
    <property type="entry name" value="TIR"/>
    <property type="match status" value="1"/>
</dbReference>
<dbReference type="InterPro" id="IPR042197">
    <property type="entry name" value="Apaf_helical"/>
</dbReference>
<dbReference type="SUPFAM" id="SSF46785">
    <property type="entry name" value="Winged helix' DNA-binding domain"/>
    <property type="match status" value="1"/>
</dbReference>
<dbReference type="Gene3D" id="1.10.8.430">
    <property type="entry name" value="Helical domain of apoptotic protease-activating factors"/>
    <property type="match status" value="1"/>
</dbReference>
<dbReference type="InterPro" id="IPR032675">
    <property type="entry name" value="LRR_dom_sf"/>
</dbReference>
<protein>
    <recommendedName>
        <fullName evidence="5">TIR domain-containing protein</fullName>
    </recommendedName>
</protein>
<accession>A0AAN7J4S3</accession>
<dbReference type="Pfam" id="PF23282">
    <property type="entry name" value="WHD_ROQ1"/>
    <property type="match status" value="1"/>
</dbReference>
<dbReference type="InterPro" id="IPR036390">
    <property type="entry name" value="WH_DNA-bd_sf"/>
</dbReference>
<dbReference type="InterPro" id="IPR044974">
    <property type="entry name" value="Disease_R_plants"/>
</dbReference>
<dbReference type="GO" id="GO:0007165">
    <property type="term" value="P:signal transduction"/>
    <property type="evidence" value="ECO:0007669"/>
    <property type="project" value="InterPro"/>
</dbReference>
<dbReference type="GO" id="GO:0006952">
    <property type="term" value="P:defense response"/>
    <property type="evidence" value="ECO:0007669"/>
    <property type="project" value="UniProtKB-KW"/>
</dbReference>
<dbReference type="SUPFAM" id="SSF52058">
    <property type="entry name" value="L domain-like"/>
    <property type="match status" value="1"/>
</dbReference>
<evidence type="ECO:0000256" key="1">
    <source>
        <dbReference type="ARBA" id="ARBA00022614"/>
    </source>
</evidence>
<reference evidence="6 7" key="1">
    <citation type="journal article" date="2023" name="G3 (Bethesda)">
        <title>A haplotype-resolved chromosome-scale genome for Quercus rubra L. provides insights into the genetics of adaptive traits for red oak species.</title>
        <authorList>
            <person name="Kapoor B."/>
            <person name="Jenkins J."/>
            <person name="Schmutz J."/>
            <person name="Zhebentyayeva T."/>
            <person name="Kuelheim C."/>
            <person name="Coggeshall M."/>
            <person name="Heim C."/>
            <person name="Lasky J.R."/>
            <person name="Leites L."/>
            <person name="Islam-Faridi N."/>
            <person name="Romero-Severson J."/>
            <person name="DeLeo V.L."/>
            <person name="Lucas S.M."/>
            <person name="Lazic D."/>
            <person name="Gailing O."/>
            <person name="Carlson J."/>
            <person name="Staton M."/>
        </authorList>
    </citation>
    <scope>NUCLEOTIDE SEQUENCE [LARGE SCALE GENOMIC DNA]</scope>
    <source>
        <strain evidence="6">Pseudo-F2</strain>
    </source>
</reference>
<dbReference type="EMBL" id="JAXUIC010000003">
    <property type="protein sequence ID" value="KAK4598332.1"/>
    <property type="molecule type" value="Genomic_DNA"/>
</dbReference>
<feature type="non-terminal residue" evidence="6">
    <location>
        <position position="929"/>
    </location>
</feature>
<dbReference type="SUPFAM" id="SSF52540">
    <property type="entry name" value="P-loop containing nucleoside triphosphate hydrolases"/>
    <property type="match status" value="1"/>
</dbReference>
<keyword evidence="3" id="KW-0611">Plant defense</keyword>
<dbReference type="Gene3D" id="3.40.50.10140">
    <property type="entry name" value="Toll/interleukin-1 receptor homology (TIR) domain"/>
    <property type="match status" value="1"/>
</dbReference>
<name>A0AAN7J4S3_QUERU</name>
<dbReference type="Pfam" id="PF01582">
    <property type="entry name" value="TIR"/>
    <property type="match status" value="1"/>
</dbReference>
<dbReference type="AlphaFoldDB" id="A0AAN7J4S3"/>
<dbReference type="PRINTS" id="PR00364">
    <property type="entry name" value="DISEASERSIST"/>
</dbReference>
<dbReference type="Pfam" id="PF00931">
    <property type="entry name" value="NB-ARC"/>
    <property type="match status" value="1"/>
</dbReference>
<dbReference type="Proteomes" id="UP001324115">
    <property type="component" value="Unassembled WGS sequence"/>
</dbReference>
<keyword evidence="7" id="KW-1185">Reference proteome</keyword>
<dbReference type="InterPro" id="IPR035897">
    <property type="entry name" value="Toll_tir_struct_dom_sf"/>
</dbReference>
<dbReference type="SUPFAM" id="SSF52200">
    <property type="entry name" value="Toll/Interleukin receptor TIR domain"/>
    <property type="match status" value="1"/>
</dbReference>
<comment type="caution">
    <text evidence="6">The sequence shown here is derived from an EMBL/GenBank/DDBJ whole genome shotgun (WGS) entry which is preliminary data.</text>
</comment>
<dbReference type="Gene3D" id="3.40.50.300">
    <property type="entry name" value="P-loop containing nucleotide triphosphate hydrolases"/>
    <property type="match status" value="1"/>
</dbReference>
<keyword evidence="2" id="KW-0677">Repeat</keyword>
<gene>
    <name evidence="6" type="ORF">RGQ29_015699</name>
</gene>
<feature type="domain" description="TIR" evidence="5">
    <location>
        <begin position="8"/>
        <end position="165"/>
    </location>
</feature>
<dbReference type="GO" id="GO:0043531">
    <property type="term" value="F:ADP binding"/>
    <property type="evidence" value="ECO:0007669"/>
    <property type="project" value="InterPro"/>
</dbReference>
<evidence type="ECO:0000259" key="5">
    <source>
        <dbReference type="PROSITE" id="PS50104"/>
    </source>
</evidence>
<evidence type="ECO:0000256" key="4">
    <source>
        <dbReference type="ARBA" id="ARBA00023027"/>
    </source>
</evidence>
<evidence type="ECO:0000256" key="3">
    <source>
        <dbReference type="ARBA" id="ARBA00022821"/>
    </source>
</evidence>
<dbReference type="PANTHER" id="PTHR11017:SF570">
    <property type="entry name" value="DISEASE RESISTANCE PROTEIN (TIR-NBS CLASS)-RELATED"/>
    <property type="match status" value="1"/>
</dbReference>
<sequence length="929" mass="106057">MASSHQLKNFDVFLSFRGEDTRRGFISHLHKALTQQGIQTFIDDNLTRGENISEELLKVIENSSVSIIVFSKNYASSSWCLDELDKIIECTKKVLPVFYQVDPSEVRKQIGDFGKALTKLEKKIKDKTKVQRWRDALSNAANISGWDDKNSCTESELVQQIVEEILNSEFIQMPSNVASMQLVGINSRMEAVTKLLDIESNDVRMVGITGLGGIGKTTIAKAIYDRFSNHFKAKSFVENVREWSKTEQGKIHLQEALLKGISEDKNLKVSTIYEGTTRINRILCLKQVLIILDDVDNANQIETLLGRSEGFASRSRIILTTRNKRLLANRNGLSTYDYEVEELDEDEAIELFRKHAFPSNEVPEDYLELEKQAISYAKGLPLALKVMGCDLCERPIHEWEDALDCYETNPLEDIQNILKRSYEGLNENEKNIFLDIACFFKGYGMSYNMIKVALKGCGLNPVYGIRNLIDKCLLTIDQDNYYLSVHDYYLSMHDLLQQMGMDIVRQEAPQKPGERSRLWCYEEALGVLTEDMGSDRIRSIILWPPKSEQVKVQIKAQFCKMKNLRLLLIRNVRCCNGPLECLPNGLSLLDWRDYPFSSWPSNFFPKKLVVLNMPFILLKEPVLKQIFVSVTYVDFSRCNLITKIPDLSMTPNVTNLMFNFCSNLVEIDDSVGHLDKLEELNLFWCSKLETLPNCLMMKSLTNFNLVGCFRLKKFPNILHEMKGVKYLSVPGKSANELTPSFVNFIGLKGLSVLLFSGKTHLPGCIYNLQHIEEFSILGSVIFPKNVEIDRQPMCNSLGCSSKYVFPMLKSLLFQGYNIYSEMEFILNYCCPLTLEGLRIHHSVVVTLPESMSRFERLHTLIIIGCSEFREIPRLPHSIRRVEVVCCHSLALQSFLQMLPEITGLPPNLPPCLGVTSHMFSQKLLPHSRT</sequence>
<proteinExistence type="predicted"/>
<dbReference type="PROSITE" id="PS50104">
    <property type="entry name" value="TIR"/>
    <property type="match status" value="1"/>
</dbReference>
<dbReference type="FunFam" id="3.40.50.10140:FF:000007">
    <property type="entry name" value="Disease resistance protein (TIR-NBS-LRR class)"/>
    <property type="match status" value="1"/>
</dbReference>